<organism evidence="2 3">
    <name type="scientific">Sphingomonas pseudosanguinis</name>
    <dbReference type="NCBI Taxonomy" id="413712"/>
    <lineage>
        <taxon>Bacteria</taxon>
        <taxon>Pseudomonadati</taxon>
        <taxon>Pseudomonadota</taxon>
        <taxon>Alphaproteobacteria</taxon>
        <taxon>Sphingomonadales</taxon>
        <taxon>Sphingomonadaceae</taxon>
        <taxon>Sphingomonas</taxon>
    </lineage>
</organism>
<evidence type="ECO:0000313" key="3">
    <source>
        <dbReference type="Proteomes" id="UP000538670"/>
    </source>
</evidence>
<dbReference type="EMBL" id="JACIDH010000004">
    <property type="protein sequence ID" value="MBB3879018.1"/>
    <property type="molecule type" value="Genomic_DNA"/>
</dbReference>
<comment type="caution">
    <text evidence="2">The sequence shown here is derived from an EMBL/GenBank/DDBJ whole genome shotgun (WGS) entry which is preliminary data.</text>
</comment>
<feature type="transmembrane region" description="Helical" evidence="1">
    <location>
        <begin position="53"/>
        <end position="84"/>
    </location>
</feature>
<keyword evidence="1" id="KW-1133">Transmembrane helix</keyword>
<keyword evidence="3" id="KW-1185">Reference proteome</keyword>
<keyword evidence="1" id="KW-0812">Transmembrane</keyword>
<name>A0A7W6AB97_9SPHN</name>
<sequence>MTPETVAERKPAQRWRRHARIALEIAIAFALLAALDEWLTGGLGFAGVRPSPYWIPVLVMALVYGTGPGVAAAVIASGLWLLAAHRDGSERDYLDWLLHLSIPPLLWAVVAVAVGEVTLARKRHLAKALRRGAQAVRDVGRMTDAHERLTRTNRDLQRRIAADPRTAGHIIATASRLSSPDPAARRGALSQLIGLAAHGDDFTCYRLGPDGARAWLRGGAVTGASMGRPDLLPPAMVEALAASGEMRVRHVARRGDREWLAGLGVAAVPLADAQGGLSGVLLFHDLPIDRFNAHRIAELAEIGHWLGPLILDQGQAPLRVLRNAGRIA</sequence>
<proteinExistence type="predicted"/>
<evidence type="ECO:0000256" key="1">
    <source>
        <dbReference type="SAM" id="Phobius"/>
    </source>
</evidence>
<dbReference type="Proteomes" id="UP000538670">
    <property type="component" value="Unassembled WGS sequence"/>
</dbReference>
<gene>
    <name evidence="2" type="ORF">GGR48_001441</name>
</gene>
<evidence type="ECO:0000313" key="2">
    <source>
        <dbReference type="EMBL" id="MBB3879018.1"/>
    </source>
</evidence>
<reference evidence="2 3" key="1">
    <citation type="submission" date="2020-08" db="EMBL/GenBank/DDBJ databases">
        <title>Genomic Encyclopedia of Type Strains, Phase IV (KMG-IV): sequencing the most valuable type-strain genomes for metagenomic binning, comparative biology and taxonomic classification.</title>
        <authorList>
            <person name="Goeker M."/>
        </authorList>
    </citation>
    <scope>NUCLEOTIDE SEQUENCE [LARGE SCALE GENOMIC DNA]</scope>
    <source>
        <strain evidence="2 3">DSM 19512</strain>
    </source>
</reference>
<evidence type="ECO:0008006" key="4">
    <source>
        <dbReference type="Google" id="ProtNLM"/>
    </source>
</evidence>
<dbReference type="AlphaFoldDB" id="A0A7W6AB97"/>
<protein>
    <recommendedName>
        <fullName evidence="4">GAF domain-containing protein</fullName>
    </recommendedName>
</protein>
<feature type="transmembrane region" description="Helical" evidence="1">
    <location>
        <begin position="96"/>
        <end position="115"/>
    </location>
</feature>
<accession>A0A7W6AB97</accession>
<keyword evidence="1" id="KW-0472">Membrane</keyword>
<feature type="transmembrane region" description="Helical" evidence="1">
    <location>
        <begin position="21"/>
        <end position="41"/>
    </location>
</feature>
<dbReference type="RefSeq" id="WP_183951201.1">
    <property type="nucleotide sequence ID" value="NZ_JACIDH010000004.1"/>
</dbReference>